<reference evidence="2 3" key="1">
    <citation type="submission" date="2020-08" db="EMBL/GenBank/DDBJ databases">
        <title>Sequencing the genomes of 1000 actinobacteria strains.</title>
        <authorList>
            <person name="Klenk H.-P."/>
        </authorList>
    </citation>
    <scope>NUCLEOTIDE SEQUENCE [LARGE SCALE GENOMIC DNA]</scope>
    <source>
        <strain evidence="2 3">DSM 45486</strain>
    </source>
</reference>
<dbReference type="EMBL" id="JACHMO010000001">
    <property type="protein sequence ID" value="MBB5800694.1"/>
    <property type="molecule type" value="Genomic_DNA"/>
</dbReference>
<accession>A0A7W9HEW3</accession>
<name>A0A7W9HEW3_9PSEU</name>
<feature type="signal peptide" evidence="1">
    <location>
        <begin position="1"/>
        <end position="18"/>
    </location>
</feature>
<evidence type="ECO:0000256" key="1">
    <source>
        <dbReference type="SAM" id="SignalP"/>
    </source>
</evidence>
<dbReference type="Proteomes" id="UP000552097">
    <property type="component" value="Unassembled WGS sequence"/>
</dbReference>
<gene>
    <name evidence="2" type="ORF">F4560_000462</name>
</gene>
<evidence type="ECO:0000313" key="2">
    <source>
        <dbReference type="EMBL" id="MBB5800694.1"/>
    </source>
</evidence>
<comment type="caution">
    <text evidence="2">The sequence shown here is derived from an EMBL/GenBank/DDBJ whole genome shotgun (WGS) entry which is preliminary data.</text>
</comment>
<evidence type="ECO:0008006" key="4">
    <source>
        <dbReference type="Google" id="ProtNLM"/>
    </source>
</evidence>
<dbReference type="RefSeq" id="WP_184915547.1">
    <property type="nucleotide sequence ID" value="NZ_JACHMO010000001.1"/>
</dbReference>
<protein>
    <recommendedName>
        <fullName evidence="4">Subtilisin inhibitor-like</fullName>
    </recommendedName>
</protein>
<keyword evidence="3" id="KW-1185">Reference proteome</keyword>
<organism evidence="2 3">
    <name type="scientific">Saccharothrix ecbatanensis</name>
    <dbReference type="NCBI Taxonomy" id="1105145"/>
    <lineage>
        <taxon>Bacteria</taxon>
        <taxon>Bacillati</taxon>
        <taxon>Actinomycetota</taxon>
        <taxon>Actinomycetes</taxon>
        <taxon>Pseudonocardiales</taxon>
        <taxon>Pseudonocardiaceae</taxon>
        <taxon>Saccharothrix</taxon>
    </lineage>
</organism>
<proteinExistence type="predicted"/>
<evidence type="ECO:0000313" key="3">
    <source>
        <dbReference type="Proteomes" id="UP000552097"/>
    </source>
</evidence>
<keyword evidence="1" id="KW-0732">Signal</keyword>
<feature type="chain" id="PRO_5038886263" description="Subtilisin inhibitor-like" evidence="1">
    <location>
        <begin position="19"/>
        <end position="122"/>
    </location>
</feature>
<dbReference type="AlphaFoldDB" id="A0A7W9HEW3"/>
<sequence length="122" mass="12899">MIRFRWLLAVALPVCVLAGGCGSGTEDLVRRTADDFTAALAEGDSERACDMLTERAREGAECSSLDLPGGSVESVEVWGDAAQVRTSDDVLFLRDLTSGWRVSGAGCTAQADRPYKCEVGGP</sequence>
<dbReference type="PROSITE" id="PS51257">
    <property type="entry name" value="PROKAR_LIPOPROTEIN"/>
    <property type="match status" value="1"/>
</dbReference>